<dbReference type="Proteomes" id="UP001597196">
    <property type="component" value="Unassembled WGS sequence"/>
</dbReference>
<accession>A0ABW4CGR4</accession>
<evidence type="ECO:0000313" key="3">
    <source>
        <dbReference type="Proteomes" id="UP001597196"/>
    </source>
</evidence>
<reference evidence="3" key="1">
    <citation type="journal article" date="2019" name="Int. J. Syst. Evol. Microbiol.">
        <title>The Global Catalogue of Microorganisms (GCM) 10K type strain sequencing project: providing services to taxonomists for standard genome sequencing and annotation.</title>
        <authorList>
            <consortium name="The Broad Institute Genomics Platform"/>
            <consortium name="The Broad Institute Genome Sequencing Center for Infectious Disease"/>
            <person name="Wu L."/>
            <person name="Ma J."/>
        </authorList>
    </citation>
    <scope>NUCLEOTIDE SEQUENCE [LARGE SCALE GENOMIC DNA]</scope>
    <source>
        <strain evidence="3">CCM 8980</strain>
    </source>
</reference>
<dbReference type="RefSeq" id="WP_203626108.1">
    <property type="nucleotide sequence ID" value="NZ_BOLQ01000002.1"/>
</dbReference>
<keyword evidence="1" id="KW-0472">Membrane</keyword>
<name>A0ABW4CGR4_9LACO</name>
<comment type="caution">
    <text evidence="2">The sequence shown here is derived from an EMBL/GenBank/DDBJ whole genome shotgun (WGS) entry which is preliminary data.</text>
</comment>
<gene>
    <name evidence="2" type="ORF">ACFQ4P_02700</name>
</gene>
<sequence>MNAWNLIGLGAWVLLAIYLIFVIFNIRNRHIKMVITRQTEWRHRNHLLDTLEVIVLLAAIVGMGWVSFFRQVDYADKATVSRSYSYAPLVLQVNTNRSYYVTARSGNGNHPVKYFSYWREGAKYAITSRNATISDGTDPLNVQAAGYPWSLKKLKKLDKTEEKAWIATFTATYKPTFLNGLGMHVGHVAQRYSIIRIPNDTFLRVLPRGE</sequence>
<feature type="transmembrane region" description="Helical" evidence="1">
    <location>
        <begin position="47"/>
        <end position="68"/>
    </location>
</feature>
<evidence type="ECO:0000256" key="1">
    <source>
        <dbReference type="SAM" id="Phobius"/>
    </source>
</evidence>
<dbReference type="InterPro" id="IPR049731">
    <property type="entry name" value="LVIS_2131-like"/>
</dbReference>
<protein>
    <submittedName>
        <fullName evidence="2">LVIS_2131 family protein</fullName>
    </submittedName>
</protein>
<proteinExistence type="predicted"/>
<organism evidence="2 3">
    <name type="scientific">Lacticaseibacillus mingshuiensis</name>
    <dbReference type="NCBI Taxonomy" id="2799574"/>
    <lineage>
        <taxon>Bacteria</taxon>
        <taxon>Bacillati</taxon>
        <taxon>Bacillota</taxon>
        <taxon>Bacilli</taxon>
        <taxon>Lactobacillales</taxon>
        <taxon>Lactobacillaceae</taxon>
        <taxon>Lacticaseibacillus</taxon>
    </lineage>
</organism>
<keyword evidence="3" id="KW-1185">Reference proteome</keyword>
<dbReference type="NCBIfam" id="NF040508">
    <property type="entry name" value="LVIS_2131_fam"/>
    <property type="match status" value="1"/>
</dbReference>
<feature type="transmembrane region" description="Helical" evidence="1">
    <location>
        <begin position="6"/>
        <end position="26"/>
    </location>
</feature>
<evidence type="ECO:0000313" key="2">
    <source>
        <dbReference type="EMBL" id="MFD1429159.1"/>
    </source>
</evidence>
<keyword evidence="1" id="KW-0812">Transmembrane</keyword>
<dbReference type="EMBL" id="JBHTOC010000003">
    <property type="protein sequence ID" value="MFD1429159.1"/>
    <property type="molecule type" value="Genomic_DNA"/>
</dbReference>
<keyword evidence="1" id="KW-1133">Transmembrane helix</keyword>